<organism evidence="10 11">
    <name type="scientific">Corynebacterium humireducens</name>
    <dbReference type="NCBI Taxonomy" id="1223514"/>
    <lineage>
        <taxon>Bacteria</taxon>
        <taxon>Bacillati</taxon>
        <taxon>Actinomycetota</taxon>
        <taxon>Actinomycetes</taxon>
        <taxon>Mycobacteriales</taxon>
        <taxon>Corynebacteriaceae</taxon>
        <taxon>Corynebacterium</taxon>
    </lineage>
</organism>
<evidence type="ECO:0000256" key="1">
    <source>
        <dbReference type="ARBA" id="ARBA00004651"/>
    </source>
</evidence>
<dbReference type="AlphaFoldDB" id="A0A7X6SW28"/>
<evidence type="ECO:0000256" key="6">
    <source>
        <dbReference type="ARBA" id="ARBA00038076"/>
    </source>
</evidence>
<feature type="transmembrane region" description="Helical" evidence="7">
    <location>
        <begin position="21"/>
        <end position="42"/>
    </location>
</feature>
<gene>
    <name evidence="10" type="ORF">GX859_05530</name>
</gene>
<keyword evidence="3 7" id="KW-0812">Transmembrane</keyword>
<proteinExistence type="inferred from homology"/>
<evidence type="ECO:0000256" key="2">
    <source>
        <dbReference type="ARBA" id="ARBA00022475"/>
    </source>
</evidence>
<feature type="domain" description="MacB-like periplasmic core" evidence="9">
    <location>
        <begin position="21"/>
        <end position="262"/>
    </location>
</feature>
<evidence type="ECO:0000256" key="4">
    <source>
        <dbReference type="ARBA" id="ARBA00022989"/>
    </source>
</evidence>
<feature type="transmembrane region" description="Helical" evidence="7">
    <location>
        <begin position="386"/>
        <end position="405"/>
    </location>
</feature>
<evidence type="ECO:0000313" key="10">
    <source>
        <dbReference type="EMBL" id="NLA55745.1"/>
    </source>
</evidence>
<evidence type="ECO:0000256" key="7">
    <source>
        <dbReference type="SAM" id="Phobius"/>
    </source>
</evidence>
<dbReference type="InterPro" id="IPR003838">
    <property type="entry name" value="ABC3_permease_C"/>
</dbReference>
<keyword evidence="4 7" id="KW-1133">Transmembrane helix</keyword>
<comment type="caution">
    <text evidence="10">The sequence shown here is derived from an EMBL/GenBank/DDBJ whole genome shotgun (WGS) entry which is preliminary data.</text>
</comment>
<dbReference type="EMBL" id="JAAZHI010000117">
    <property type="protein sequence ID" value="NLA55745.1"/>
    <property type="molecule type" value="Genomic_DNA"/>
</dbReference>
<dbReference type="Proteomes" id="UP000557899">
    <property type="component" value="Unassembled WGS sequence"/>
</dbReference>
<evidence type="ECO:0000313" key="11">
    <source>
        <dbReference type="Proteomes" id="UP000557899"/>
    </source>
</evidence>
<evidence type="ECO:0000259" key="8">
    <source>
        <dbReference type="Pfam" id="PF02687"/>
    </source>
</evidence>
<comment type="similarity">
    <text evidence="6">Belongs to the ABC-4 integral membrane protein family.</text>
</comment>
<protein>
    <submittedName>
        <fullName evidence="10">ABC transporter permease</fullName>
    </submittedName>
</protein>
<name>A0A7X6SW28_9CORY</name>
<feature type="transmembrane region" description="Helical" evidence="7">
    <location>
        <begin position="345"/>
        <end position="366"/>
    </location>
</feature>
<dbReference type="Pfam" id="PF12704">
    <property type="entry name" value="MacB_PCD"/>
    <property type="match status" value="1"/>
</dbReference>
<dbReference type="PANTHER" id="PTHR30572">
    <property type="entry name" value="MEMBRANE COMPONENT OF TRANSPORTER-RELATED"/>
    <property type="match status" value="1"/>
</dbReference>
<feature type="domain" description="ABC3 transporter permease C-terminal" evidence="8">
    <location>
        <begin position="303"/>
        <end position="415"/>
    </location>
</feature>
<dbReference type="GO" id="GO:0022857">
    <property type="term" value="F:transmembrane transporter activity"/>
    <property type="evidence" value="ECO:0007669"/>
    <property type="project" value="TreeGrafter"/>
</dbReference>
<evidence type="ECO:0000259" key="9">
    <source>
        <dbReference type="Pfam" id="PF12704"/>
    </source>
</evidence>
<dbReference type="InterPro" id="IPR025857">
    <property type="entry name" value="MacB_PCD"/>
</dbReference>
<keyword evidence="2" id="KW-1003">Cell membrane</keyword>
<feature type="transmembrane region" description="Helical" evidence="7">
    <location>
        <begin position="298"/>
        <end position="324"/>
    </location>
</feature>
<dbReference type="PANTHER" id="PTHR30572:SF4">
    <property type="entry name" value="ABC TRANSPORTER PERMEASE YTRF"/>
    <property type="match status" value="1"/>
</dbReference>
<keyword evidence="5 7" id="KW-0472">Membrane</keyword>
<dbReference type="GO" id="GO:0005886">
    <property type="term" value="C:plasma membrane"/>
    <property type="evidence" value="ECO:0007669"/>
    <property type="project" value="UniProtKB-SubCell"/>
</dbReference>
<evidence type="ECO:0000256" key="3">
    <source>
        <dbReference type="ARBA" id="ARBA00022692"/>
    </source>
</evidence>
<comment type="subcellular location">
    <subcellularLocation>
        <location evidence="1">Cell membrane</location>
        <topology evidence="1">Multi-pass membrane protein</topology>
    </subcellularLocation>
</comment>
<accession>A0A7X6SW28</accession>
<dbReference type="InterPro" id="IPR050250">
    <property type="entry name" value="Macrolide_Exporter_MacB"/>
</dbReference>
<evidence type="ECO:0000256" key="5">
    <source>
        <dbReference type="ARBA" id="ARBA00023136"/>
    </source>
</evidence>
<dbReference type="Pfam" id="PF02687">
    <property type="entry name" value="FtsX"/>
    <property type="match status" value="1"/>
</dbReference>
<sequence length="422" mass="45490">MSLWESVTLALSSLRTNRMRSMLTLLGVIIGIASVIAILTLGKSLQTQTMKSLEQFGVTNLTLQVQARSQQKEAEADPYYGGPVDPSARITPDMVDDLRDRFQGRISGVSIGDTSSYRATATRSLQTSAVSLKPVNADHLSMQQITLTAGRLLAPEDTDADRPVTVIPSELVTAFFQGDPQRALGQEIDMEVDGHYVSFMVVGTYEKPRSTGALAMGPEEVEAFVPYTAAMRFDARATESVEQVSIRAAAGVEPDSLKQDVQTWADRHYADNPDFQAKVLDMKKELEQLNQTMATMSIAISAIGGISLLVGGIGVMNIMLITVTERTREIGVRKALGATRRAIRTQFVVEAMIVCLIGGAFGVLLGGGLGMLGAKLLGTFVLPPPLAIMVSLGFALAIGLFFGWYPANKAAKLDPIEALRYE</sequence>
<reference evidence="10 11" key="1">
    <citation type="journal article" date="2020" name="Biotechnol. Biofuels">
        <title>New insights from the biogas microbiome by comprehensive genome-resolved metagenomics of nearly 1600 species originating from multiple anaerobic digesters.</title>
        <authorList>
            <person name="Campanaro S."/>
            <person name="Treu L."/>
            <person name="Rodriguez-R L.M."/>
            <person name="Kovalovszki A."/>
            <person name="Ziels R.M."/>
            <person name="Maus I."/>
            <person name="Zhu X."/>
            <person name="Kougias P.G."/>
            <person name="Basile A."/>
            <person name="Luo G."/>
            <person name="Schluter A."/>
            <person name="Konstantinidis K.T."/>
            <person name="Angelidaki I."/>
        </authorList>
    </citation>
    <scope>NUCLEOTIDE SEQUENCE [LARGE SCALE GENOMIC DNA]</scope>
    <source>
        <strain evidence="10">AS15tlH2ME_198</strain>
    </source>
</reference>